<protein>
    <submittedName>
        <fullName evidence="2">Uncharacterized protein</fullName>
    </submittedName>
</protein>
<feature type="region of interest" description="Disordered" evidence="1">
    <location>
        <begin position="27"/>
        <end position="83"/>
    </location>
</feature>
<evidence type="ECO:0000256" key="1">
    <source>
        <dbReference type="SAM" id="MobiDB-lite"/>
    </source>
</evidence>
<evidence type="ECO:0000313" key="2">
    <source>
        <dbReference type="EMBL" id="KAG8047182.1"/>
    </source>
</evidence>
<dbReference type="AlphaFoldDB" id="A0A8J5RI21"/>
<name>A0A8J5RI21_ZIZPA</name>
<comment type="caution">
    <text evidence="2">The sequence shown here is derived from an EMBL/GenBank/DDBJ whole genome shotgun (WGS) entry which is preliminary data.</text>
</comment>
<gene>
    <name evidence="2" type="ORF">GUJ93_ZPchr0008g12799</name>
</gene>
<keyword evidence="3" id="KW-1185">Reference proteome</keyword>
<dbReference type="EMBL" id="JAAALK010000290">
    <property type="protein sequence ID" value="KAG8047182.1"/>
    <property type="molecule type" value="Genomic_DNA"/>
</dbReference>
<organism evidence="2 3">
    <name type="scientific">Zizania palustris</name>
    <name type="common">Northern wild rice</name>
    <dbReference type="NCBI Taxonomy" id="103762"/>
    <lineage>
        <taxon>Eukaryota</taxon>
        <taxon>Viridiplantae</taxon>
        <taxon>Streptophyta</taxon>
        <taxon>Embryophyta</taxon>
        <taxon>Tracheophyta</taxon>
        <taxon>Spermatophyta</taxon>
        <taxon>Magnoliopsida</taxon>
        <taxon>Liliopsida</taxon>
        <taxon>Poales</taxon>
        <taxon>Poaceae</taxon>
        <taxon>BOP clade</taxon>
        <taxon>Oryzoideae</taxon>
        <taxon>Oryzeae</taxon>
        <taxon>Zizaniinae</taxon>
        <taxon>Zizania</taxon>
    </lineage>
</organism>
<reference evidence="2" key="1">
    <citation type="journal article" date="2021" name="bioRxiv">
        <title>Whole Genome Assembly and Annotation of Northern Wild Rice, Zizania palustris L., Supports a Whole Genome Duplication in the Zizania Genus.</title>
        <authorList>
            <person name="Haas M."/>
            <person name="Kono T."/>
            <person name="Macchietto M."/>
            <person name="Millas R."/>
            <person name="McGilp L."/>
            <person name="Shao M."/>
            <person name="Duquette J."/>
            <person name="Hirsch C.N."/>
            <person name="Kimball J."/>
        </authorList>
    </citation>
    <scope>NUCLEOTIDE SEQUENCE</scope>
    <source>
        <tissue evidence="2">Fresh leaf tissue</tissue>
    </source>
</reference>
<sequence length="95" mass="10089">MMPRGTVEACSVQTAQLRIGSMHALDHHFPHPQLHLPARQPLPSWRSPHHRDAEEAKASGGGSNGAAYSSSWPPPPSSRLMGNVDCEGCGAGVDL</sequence>
<dbReference type="Proteomes" id="UP000729402">
    <property type="component" value="Unassembled WGS sequence"/>
</dbReference>
<reference evidence="2" key="2">
    <citation type="submission" date="2021-02" db="EMBL/GenBank/DDBJ databases">
        <authorList>
            <person name="Kimball J.A."/>
            <person name="Haas M.W."/>
            <person name="Macchietto M."/>
            <person name="Kono T."/>
            <person name="Duquette J."/>
            <person name="Shao M."/>
        </authorList>
    </citation>
    <scope>NUCLEOTIDE SEQUENCE</scope>
    <source>
        <tissue evidence="2">Fresh leaf tissue</tissue>
    </source>
</reference>
<evidence type="ECO:0000313" key="3">
    <source>
        <dbReference type="Proteomes" id="UP000729402"/>
    </source>
</evidence>
<accession>A0A8J5RI21</accession>
<proteinExistence type="predicted"/>